<evidence type="ECO:0000256" key="2">
    <source>
        <dbReference type="ARBA" id="ARBA00005120"/>
    </source>
</evidence>
<dbReference type="EC" id="4.3.3.7" evidence="4 12"/>
<evidence type="ECO:0000256" key="8">
    <source>
        <dbReference type="ARBA" id="ARBA00023154"/>
    </source>
</evidence>
<dbReference type="CDD" id="cd00950">
    <property type="entry name" value="DHDPS"/>
    <property type="match status" value="1"/>
</dbReference>
<comment type="pathway">
    <text evidence="2 12">Amino-acid biosynthesis; L-lysine biosynthesis via DAP pathway; (S)-tetrahydrodipicolinate from L-aspartate: step 3/4.</text>
</comment>
<feature type="active site" description="Schiff-base intermediate with substrate" evidence="12">
    <location>
        <position position="170"/>
    </location>
</feature>
<comment type="caution">
    <text evidence="12">Was originally thought to be a dihydrodipicolinate synthase (DHDPS), catalyzing the condensation of (S)-aspartate-beta-semialdehyde [(S)-ASA] and pyruvate to dihydrodipicolinate (DHDP). However, it was shown in E.coli that the product of the enzymatic reaction is not dihydrodipicolinate but in fact (4S)-4-hydroxy-2,3,4,5-tetrahydro-(2S)-dipicolinic acid (HTPA), and that the consecutive dehydration reaction leading to DHDP is not spontaneous but catalyzed by DapB.</text>
</comment>
<reference evidence="15" key="1">
    <citation type="journal article" date="2019" name="Int. J. Syst. Evol. Microbiol.">
        <title>The Global Catalogue of Microorganisms (GCM) 10K type strain sequencing project: providing services to taxonomists for standard genome sequencing and annotation.</title>
        <authorList>
            <consortium name="The Broad Institute Genomics Platform"/>
            <consortium name="The Broad Institute Genome Sequencing Center for Infectious Disease"/>
            <person name="Wu L."/>
            <person name="Ma J."/>
        </authorList>
    </citation>
    <scope>NUCLEOTIDE SEQUENCE [LARGE SCALE GENOMIC DNA]</scope>
    <source>
        <strain evidence="15">JCM 14326</strain>
    </source>
</reference>
<evidence type="ECO:0000256" key="7">
    <source>
        <dbReference type="ARBA" id="ARBA00022915"/>
    </source>
</evidence>
<feature type="site" description="Part of a proton relay during catalysis" evidence="12">
    <location>
        <position position="53"/>
    </location>
</feature>
<dbReference type="PROSITE" id="PS00665">
    <property type="entry name" value="DHDPS_1"/>
    <property type="match status" value="1"/>
</dbReference>
<dbReference type="HAMAP" id="MF_00418">
    <property type="entry name" value="DapA"/>
    <property type="match status" value="1"/>
</dbReference>
<comment type="catalytic activity">
    <reaction evidence="11 12">
        <text>L-aspartate 4-semialdehyde + pyruvate = (2S,4S)-4-hydroxy-2,3,4,5-tetrahydrodipicolinate + H2O + H(+)</text>
        <dbReference type="Rhea" id="RHEA:34171"/>
        <dbReference type="ChEBI" id="CHEBI:15361"/>
        <dbReference type="ChEBI" id="CHEBI:15377"/>
        <dbReference type="ChEBI" id="CHEBI:15378"/>
        <dbReference type="ChEBI" id="CHEBI:67139"/>
        <dbReference type="ChEBI" id="CHEBI:537519"/>
        <dbReference type="EC" id="4.3.3.7"/>
    </reaction>
</comment>
<protein>
    <recommendedName>
        <fullName evidence="4 12">4-hydroxy-tetrahydrodipicolinate synthase</fullName>
        <shortName evidence="12">HTPA synthase</shortName>
        <ecNumber evidence="4 12">4.3.3.7</ecNumber>
    </recommendedName>
</protein>
<organism evidence="14 15">
    <name type="scientific">Myceligenerans crystallogenes</name>
    <dbReference type="NCBI Taxonomy" id="316335"/>
    <lineage>
        <taxon>Bacteria</taxon>
        <taxon>Bacillati</taxon>
        <taxon>Actinomycetota</taxon>
        <taxon>Actinomycetes</taxon>
        <taxon>Micrococcales</taxon>
        <taxon>Promicromonosporaceae</taxon>
        <taxon>Myceligenerans</taxon>
    </lineage>
</organism>
<keyword evidence="15" id="KW-1185">Reference proteome</keyword>
<keyword evidence="10 12" id="KW-0704">Schiff base</keyword>
<dbReference type="InterPro" id="IPR013785">
    <property type="entry name" value="Aldolase_TIM"/>
</dbReference>
<sequence>MVLPSTPERPFGALLTAMATPMTRDGALDLEAAVKLAKKLVDDGNDGLVLNGTTGESPVTHAPEKAELVAAVVEAVGDRAAIVAGAGSNDTAHTIRMAEQAAAAGADGLLVVSPYYSRPTQEGLYQHFTAVAAATDLPVMLYDIPGRAGVRIAPETFVRLAENPRFVANKDATGDVWSAAQVIEATGLAWYSGDDGLLLPFLSVGGAGIVSVAAHVVAPWYAEVIRLWDAGDHTKALAAFRRAIPVISALNGTGAQAVMTKAALQAQGVLDSRTLRLPNVAASDHEVATLRAVLTAVGLLEQDATPMSPPELPEEATTIVGHPAIAQPR</sequence>
<dbReference type="InterPro" id="IPR002220">
    <property type="entry name" value="DapA-like"/>
</dbReference>
<dbReference type="PANTHER" id="PTHR12128:SF66">
    <property type="entry name" value="4-HYDROXY-2-OXOGLUTARATE ALDOLASE, MITOCHONDRIAL"/>
    <property type="match status" value="1"/>
</dbReference>
<dbReference type="EMBL" id="BAAANL010000008">
    <property type="protein sequence ID" value="GAA1872715.1"/>
    <property type="molecule type" value="Genomic_DNA"/>
</dbReference>
<dbReference type="InterPro" id="IPR020625">
    <property type="entry name" value="Schiff_base-form_aldolases_AS"/>
</dbReference>
<gene>
    <name evidence="12 14" type="primary">dapA</name>
    <name evidence="14" type="ORF">GCM10009751_35130</name>
</gene>
<name>A0ABP4ZXR5_9MICO</name>
<feature type="site" description="Part of a proton relay during catalysis" evidence="12">
    <location>
        <position position="116"/>
    </location>
</feature>
<evidence type="ECO:0000256" key="12">
    <source>
        <dbReference type="HAMAP-Rule" id="MF_00418"/>
    </source>
</evidence>
<keyword evidence="6 12" id="KW-0028">Amino-acid biosynthesis</keyword>
<dbReference type="PROSITE" id="PS00666">
    <property type="entry name" value="DHDPS_2"/>
    <property type="match status" value="1"/>
</dbReference>
<dbReference type="PIRSF" id="PIRSF001365">
    <property type="entry name" value="DHDPS"/>
    <property type="match status" value="1"/>
</dbReference>
<dbReference type="Proteomes" id="UP001501094">
    <property type="component" value="Unassembled WGS sequence"/>
</dbReference>
<dbReference type="PANTHER" id="PTHR12128">
    <property type="entry name" value="DIHYDRODIPICOLINATE SYNTHASE"/>
    <property type="match status" value="1"/>
</dbReference>
<evidence type="ECO:0000256" key="10">
    <source>
        <dbReference type="ARBA" id="ARBA00023270"/>
    </source>
</evidence>
<evidence type="ECO:0000256" key="11">
    <source>
        <dbReference type="ARBA" id="ARBA00047836"/>
    </source>
</evidence>
<evidence type="ECO:0000256" key="6">
    <source>
        <dbReference type="ARBA" id="ARBA00022605"/>
    </source>
</evidence>
<feature type="binding site" evidence="12">
    <location>
        <position position="210"/>
    </location>
    <ligand>
        <name>pyruvate</name>
        <dbReference type="ChEBI" id="CHEBI:15361"/>
    </ligand>
</feature>
<feature type="binding site" evidence="12">
    <location>
        <position position="54"/>
    </location>
    <ligand>
        <name>pyruvate</name>
        <dbReference type="ChEBI" id="CHEBI:15361"/>
    </ligand>
</feature>
<dbReference type="RefSeq" id="WP_344105468.1">
    <property type="nucleotide sequence ID" value="NZ_BAAANL010000008.1"/>
</dbReference>
<evidence type="ECO:0000256" key="5">
    <source>
        <dbReference type="ARBA" id="ARBA00022490"/>
    </source>
</evidence>
<dbReference type="SUPFAM" id="SSF51569">
    <property type="entry name" value="Aldolase"/>
    <property type="match status" value="1"/>
</dbReference>
<evidence type="ECO:0000313" key="15">
    <source>
        <dbReference type="Proteomes" id="UP001501094"/>
    </source>
</evidence>
<comment type="subunit">
    <text evidence="12">Homotetramer; dimer of dimers.</text>
</comment>
<keyword evidence="7 12" id="KW-0220">Diaminopimelate biosynthesis</keyword>
<comment type="caution">
    <text evidence="14">The sequence shown here is derived from an EMBL/GenBank/DDBJ whole genome shotgun (WGS) entry which is preliminary data.</text>
</comment>
<evidence type="ECO:0000256" key="4">
    <source>
        <dbReference type="ARBA" id="ARBA00012086"/>
    </source>
</evidence>
<dbReference type="PRINTS" id="PR00146">
    <property type="entry name" value="DHPICSNTHASE"/>
</dbReference>
<dbReference type="Gene3D" id="3.20.20.70">
    <property type="entry name" value="Aldolase class I"/>
    <property type="match status" value="1"/>
</dbReference>
<keyword evidence="9 12" id="KW-0456">Lyase</keyword>
<comment type="similarity">
    <text evidence="3 12 13">Belongs to the DapA family.</text>
</comment>
<dbReference type="NCBIfam" id="TIGR00674">
    <property type="entry name" value="dapA"/>
    <property type="match status" value="1"/>
</dbReference>
<keyword evidence="8 12" id="KW-0457">Lysine biosynthesis</keyword>
<evidence type="ECO:0000256" key="1">
    <source>
        <dbReference type="ARBA" id="ARBA00003294"/>
    </source>
</evidence>
<dbReference type="InterPro" id="IPR005263">
    <property type="entry name" value="DapA"/>
</dbReference>
<feature type="active site" description="Proton donor/acceptor" evidence="12">
    <location>
        <position position="142"/>
    </location>
</feature>
<dbReference type="Pfam" id="PF00701">
    <property type="entry name" value="DHDPS"/>
    <property type="match status" value="1"/>
</dbReference>
<comment type="subcellular location">
    <subcellularLocation>
        <location evidence="12">Cytoplasm</location>
    </subcellularLocation>
</comment>
<evidence type="ECO:0000256" key="3">
    <source>
        <dbReference type="ARBA" id="ARBA00007592"/>
    </source>
</evidence>
<evidence type="ECO:0000256" key="13">
    <source>
        <dbReference type="PIRNR" id="PIRNR001365"/>
    </source>
</evidence>
<dbReference type="InterPro" id="IPR020624">
    <property type="entry name" value="Schiff_base-form_aldolases_CS"/>
</dbReference>
<keyword evidence="5 12" id="KW-0963">Cytoplasm</keyword>
<evidence type="ECO:0000313" key="14">
    <source>
        <dbReference type="EMBL" id="GAA1872715.1"/>
    </source>
</evidence>
<dbReference type="SMART" id="SM01130">
    <property type="entry name" value="DHDPS"/>
    <property type="match status" value="1"/>
</dbReference>
<comment type="function">
    <text evidence="1 12">Catalyzes the condensation of (S)-aspartate-beta-semialdehyde [(S)-ASA] and pyruvate to 4-hydroxy-tetrahydrodipicolinate (HTPA).</text>
</comment>
<proteinExistence type="inferred from homology"/>
<accession>A0ABP4ZXR5</accession>
<evidence type="ECO:0000256" key="9">
    <source>
        <dbReference type="ARBA" id="ARBA00023239"/>
    </source>
</evidence>